<dbReference type="GO" id="GO:0004525">
    <property type="term" value="F:ribonuclease III activity"/>
    <property type="evidence" value="ECO:0007669"/>
    <property type="project" value="UniProtKB-EC"/>
</dbReference>
<evidence type="ECO:0000256" key="2">
    <source>
        <dbReference type="ARBA" id="ARBA00012177"/>
    </source>
</evidence>
<dbReference type="GO" id="GO:0005654">
    <property type="term" value="C:nucleoplasm"/>
    <property type="evidence" value="ECO:0007669"/>
    <property type="project" value="TreeGrafter"/>
</dbReference>
<dbReference type="GO" id="GO:0034963">
    <property type="term" value="P:box C/D sno(s)RNA processing"/>
    <property type="evidence" value="ECO:0007669"/>
    <property type="project" value="UniProtKB-ARBA"/>
</dbReference>
<proteinExistence type="predicted"/>
<dbReference type="STRING" id="1328760.A0A165AKW3"/>
<dbReference type="GO" id="GO:0003723">
    <property type="term" value="F:RNA binding"/>
    <property type="evidence" value="ECO:0007669"/>
    <property type="project" value="UniProtKB-KW"/>
</dbReference>
<dbReference type="Gene3D" id="1.10.1520.10">
    <property type="entry name" value="Ribonuclease III domain"/>
    <property type="match status" value="1"/>
</dbReference>
<evidence type="ECO:0000259" key="8">
    <source>
        <dbReference type="PROSITE" id="PS50142"/>
    </source>
</evidence>
<keyword evidence="4" id="KW-0255">Endonuclease</keyword>
<protein>
    <recommendedName>
        <fullName evidence="2">ribonuclease III</fullName>
        <ecNumber evidence="2">3.1.26.3</ecNumber>
    </recommendedName>
</protein>
<evidence type="ECO:0000313" key="10">
    <source>
        <dbReference type="Proteomes" id="UP000076632"/>
    </source>
</evidence>
<name>A0A165AKW3_XYLHT</name>
<dbReference type="EMBL" id="KV407462">
    <property type="protein sequence ID" value="KZF20656.1"/>
    <property type="molecule type" value="Genomic_DNA"/>
</dbReference>
<dbReference type="EC" id="3.1.26.3" evidence="2"/>
<gene>
    <name evidence="9" type="ORF">L228DRAFT_176624</name>
</gene>
<dbReference type="FunCoup" id="A0A165AKW3">
    <property type="interactions" value="243"/>
</dbReference>
<accession>A0A165AKW3</accession>
<dbReference type="GO" id="GO:0034475">
    <property type="term" value="P:U4 snRNA 3'-end processing"/>
    <property type="evidence" value="ECO:0007669"/>
    <property type="project" value="UniProtKB-ARBA"/>
</dbReference>
<dbReference type="RefSeq" id="XP_018186211.1">
    <property type="nucleotide sequence ID" value="XM_018329518.1"/>
</dbReference>
<evidence type="ECO:0000313" key="9">
    <source>
        <dbReference type="EMBL" id="KZF20656.1"/>
    </source>
</evidence>
<feature type="region of interest" description="Disordered" evidence="7">
    <location>
        <begin position="1"/>
        <end position="33"/>
    </location>
</feature>
<evidence type="ECO:0000256" key="5">
    <source>
        <dbReference type="ARBA" id="ARBA00022801"/>
    </source>
</evidence>
<evidence type="ECO:0000256" key="3">
    <source>
        <dbReference type="ARBA" id="ARBA00022722"/>
    </source>
</evidence>
<dbReference type="Gene3D" id="3.30.160.20">
    <property type="match status" value="1"/>
</dbReference>
<dbReference type="GeneID" id="28894655"/>
<dbReference type="SUPFAM" id="SSF54768">
    <property type="entry name" value="dsRNA-binding domain-like"/>
    <property type="match status" value="1"/>
</dbReference>
<keyword evidence="10" id="KW-1185">Reference proteome</keyword>
<dbReference type="GO" id="GO:0006364">
    <property type="term" value="P:rRNA processing"/>
    <property type="evidence" value="ECO:0007669"/>
    <property type="project" value="TreeGrafter"/>
</dbReference>
<dbReference type="GO" id="GO:0030847">
    <property type="term" value="P:termination of RNA polymerase II transcription, exosome-dependent"/>
    <property type="evidence" value="ECO:0007669"/>
    <property type="project" value="UniProtKB-ARBA"/>
</dbReference>
<keyword evidence="3" id="KW-0540">Nuclease</keyword>
<evidence type="ECO:0000256" key="1">
    <source>
        <dbReference type="ARBA" id="ARBA00000109"/>
    </source>
</evidence>
<comment type="catalytic activity">
    <reaction evidence="1">
        <text>Endonucleolytic cleavage to 5'-phosphomonoester.</text>
        <dbReference type="EC" id="3.1.26.3"/>
    </reaction>
</comment>
<dbReference type="AlphaFoldDB" id="A0A165AKW3"/>
<feature type="domain" description="RNase III" evidence="8">
    <location>
        <begin position="156"/>
        <end position="254"/>
    </location>
</feature>
<dbReference type="SMART" id="SM00535">
    <property type="entry name" value="RIBOc"/>
    <property type="match status" value="1"/>
</dbReference>
<sequence length="394" mass="43736">MGKKRRHDESEGDSFESDYKKSSSDTKHGCSKNIKMSQPEIQYKSCPERVSKLVRIVDSICESDDSITEHVASGGDVIRQACSRLYSAINSRLHTSQSLQTPALDIPPTKGAHGEQQLLPNSRILSKNLPALPPIMDESLQETPFVHQGSLDATHSSSSRHSYERLEFLGDAYLEIIASRLLYFRYPDLSAGQLAQLRETLVKNETLAEYSMGYGFDTRARFPKHIQSTQAKTWTKLMGDIFEAYVAAVVLSSPEHGLEQAEAWLAKLWEPKLPLFTGITSVNPNAKQELAQKVMGKGTKLEYIEEKPAEHNRKEGKTSYHIGVYLTGWGWQKQHLGSGEANSKGVAGTRAAMSALKHLPLINVIADAKKDFELKQIAARTNHSSDFHNAQSGA</sequence>
<feature type="compositionally biased region" description="Basic and acidic residues" evidence="7">
    <location>
        <begin position="17"/>
        <end position="28"/>
    </location>
</feature>
<evidence type="ECO:0000256" key="7">
    <source>
        <dbReference type="SAM" id="MobiDB-lite"/>
    </source>
</evidence>
<dbReference type="OrthoDB" id="2392202at2759"/>
<dbReference type="FunFam" id="1.10.1520.10:FF:000001">
    <property type="entry name" value="Ribonuclease 3"/>
    <property type="match status" value="1"/>
</dbReference>
<organism evidence="9 10">
    <name type="scientific">Xylona heveae (strain CBS 132557 / TC161)</name>
    <dbReference type="NCBI Taxonomy" id="1328760"/>
    <lineage>
        <taxon>Eukaryota</taxon>
        <taxon>Fungi</taxon>
        <taxon>Dikarya</taxon>
        <taxon>Ascomycota</taxon>
        <taxon>Pezizomycotina</taxon>
        <taxon>Xylonomycetes</taxon>
        <taxon>Xylonales</taxon>
        <taxon>Xylonaceae</taxon>
        <taxon>Xylona</taxon>
    </lineage>
</organism>
<dbReference type="PANTHER" id="PTHR11207">
    <property type="entry name" value="RIBONUCLEASE III"/>
    <property type="match status" value="1"/>
</dbReference>
<dbReference type="CDD" id="cd00593">
    <property type="entry name" value="RIBOc"/>
    <property type="match status" value="1"/>
</dbReference>
<dbReference type="SUPFAM" id="SSF69065">
    <property type="entry name" value="RNase III domain-like"/>
    <property type="match status" value="1"/>
</dbReference>
<dbReference type="OMA" id="WCTAWIA"/>
<keyword evidence="6" id="KW-0694">RNA-binding</keyword>
<dbReference type="InParanoid" id="A0A165AKW3"/>
<dbReference type="Pfam" id="PF00636">
    <property type="entry name" value="Ribonuclease_3"/>
    <property type="match status" value="1"/>
</dbReference>
<evidence type="ECO:0000256" key="6">
    <source>
        <dbReference type="ARBA" id="ARBA00022884"/>
    </source>
</evidence>
<keyword evidence="5" id="KW-0378">Hydrolase</keyword>
<dbReference type="InterPro" id="IPR036389">
    <property type="entry name" value="RNase_III_sf"/>
</dbReference>
<dbReference type="Proteomes" id="UP000076632">
    <property type="component" value="Unassembled WGS sequence"/>
</dbReference>
<dbReference type="PANTHER" id="PTHR11207:SF0">
    <property type="entry name" value="RIBONUCLEASE 3"/>
    <property type="match status" value="1"/>
</dbReference>
<dbReference type="PROSITE" id="PS50142">
    <property type="entry name" value="RNASE_3_2"/>
    <property type="match status" value="1"/>
</dbReference>
<dbReference type="PROSITE" id="PS00517">
    <property type="entry name" value="RNASE_3_1"/>
    <property type="match status" value="1"/>
</dbReference>
<dbReference type="InterPro" id="IPR000999">
    <property type="entry name" value="RNase_III_dom"/>
</dbReference>
<reference evidence="9 10" key="1">
    <citation type="journal article" date="2016" name="Fungal Biol.">
        <title>The genome of Xylona heveae provides a window into fungal endophytism.</title>
        <authorList>
            <person name="Gazis R."/>
            <person name="Kuo A."/>
            <person name="Riley R."/>
            <person name="LaButti K."/>
            <person name="Lipzen A."/>
            <person name="Lin J."/>
            <person name="Amirebrahimi M."/>
            <person name="Hesse C.N."/>
            <person name="Spatafora J.W."/>
            <person name="Henrissat B."/>
            <person name="Hainaut M."/>
            <person name="Grigoriev I.V."/>
            <person name="Hibbett D.S."/>
        </authorList>
    </citation>
    <scope>NUCLEOTIDE SEQUENCE [LARGE SCALE GENOMIC DNA]</scope>
    <source>
        <strain evidence="9 10">TC161</strain>
    </source>
</reference>
<evidence type="ECO:0000256" key="4">
    <source>
        <dbReference type="ARBA" id="ARBA00022759"/>
    </source>
</evidence>